<dbReference type="InterPro" id="IPR036388">
    <property type="entry name" value="WH-like_DNA-bd_sf"/>
</dbReference>
<keyword evidence="2" id="KW-0238">DNA-binding</keyword>
<dbReference type="GO" id="GO:0003677">
    <property type="term" value="F:DNA binding"/>
    <property type="evidence" value="ECO:0007669"/>
    <property type="project" value="UniProtKB-KW"/>
</dbReference>
<dbReference type="PANTHER" id="PTHR43537">
    <property type="entry name" value="TRANSCRIPTIONAL REGULATOR, GNTR FAMILY"/>
    <property type="match status" value="1"/>
</dbReference>
<dbReference type="STRING" id="229921.ADN01_06675"/>
<protein>
    <recommendedName>
        <fullName evidence="4">GntR C-terminal domain-containing protein</fullName>
    </recommendedName>
</protein>
<evidence type="ECO:0000313" key="6">
    <source>
        <dbReference type="Proteomes" id="UP000050501"/>
    </source>
</evidence>
<dbReference type="InterPro" id="IPR036390">
    <property type="entry name" value="WH_DNA-bd_sf"/>
</dbReference>
<accession>A0A0P6XXW6</accession>
<feature type="domain" description="GntR C-terminal" evidence="4">
    <location>
        <begin position="98"/>
        <end position="217"/>
    </location>
</feature>
<dbReference type="Gene3D" id="1.10.10.10">
    <property type="entry name" value="Winged helix-like DNA-binding domain superfamily/Winged helix DNA-binding domain"/>
    <property type="match status" value="1"/>
</dbReference>
<evidence type="ECO:0000256" key="3">
    <source>
        <dbReference type="ARBA" id="ARBA00023163"/>
    </source>
</evidence>
<dbReference type="Pfam" id="PF07729">
    <property type="entry name" value="FCD"/>
    <property type="match status" value="1"/>
</dbReference>
<evidence type="ECO:0000259" key="4">
    <source>
        <dbReference type="Pfam" id="PF07729"/>
    </source>
</evidence>
<dbReference type="EMBL" id="LGCM01000027">
    <property type="protein sequence ID" value="KPL85054.1"/>
    <property type="molecule type" value="Genomic_DNA"/>
</dbReference>
<evidence type="ECO:0000256" key="2">
    <source>
        <dbReference type="ARBA" id="ARBA00023125"/>
    </source>
</evidence>
<keyword evidence="3" id="KW-0804">Transcription</keyword>
<dbReference type="Gene3D" id="1.20.120.530">
    <property type="entry name" value="GntR ligand-binding domain-like"/>
    <property type="match status" value="1"/>
</dbReference>
<gene>
    <name evidence="5" type="ORF">ADN01_06675</name>
</gene>
<keyword evidence="1" id="KW-0805">Transcription regulation</keyword>
<dbReference type="PANTHER" id="PTHR43537:SF5">
    <property type="entry name" value="UXU OPERON TRANSCRIPTIONAL REGULATOR"/>
    <property type="match status" value="1"/>
</dbReference>
<sequence length="234" mass="26781">MARDRSYADQLSDFLKYLAQSSQSDSQQIPSLADLSRELGVGVAALREQLEVARALGLVEVKPRTGIRCLPYSFRPAAETSLAYALAVDANHYQHYSDLRYHIETSYWFEAVSLLTAADYAQMRTLVQSAKEKLGLPVPQIPHQEHRELHLLIYRRLENPFVFGLLEAYWNLYEAAGLDVYTDIAYLQQVWLYHEKMVEAICAGNFEGGYNIMIEHIGLLAQRNKPPVLRQKFE</sequence>
<dbReference type="OrthoDB" id="158369at2"/>
<dbReference type="AlphaFoldDB" id="A0A0P6XXW6"/>
<keyword evidence="6" id="KW-1185">Reference proteome</keyword>
<dbReference type="SUPFAM" id="SSF48008">
    <property type="entry name" value="GntR ligand-binding domain-like"/>
    <property type="match status" value="1"/>
</dbReference>
<dbReference type="InterPro" id="IPR008920">
    <property type="entry name" value="TF_FadR/GntR_C"/>
</dbReference>
<dbReference type="InterPro" id="IPR011711">
    <property type="entry name" value="GntR_C"/>
</dbReference>
<proteinExistence type="predicted"/>
<reference evidence="5 6" key="1">
    <citation type="submission" date="2015-07" db="EMBL/GenBank/DDBJ databases">
        <title>Genome sequence of Levilinea saccharolytica DSM 16555.</title>
        <authorList>
            <person name="Hemp J."/>
            <person name="Ward L.M."/>
            <person name="Pace L.A."/>
            <person name="Fischer W.W."/>
        </authorList>
    </citation>
    <scope>NUCLEOTIDE SEQUENCE [LARGE SCALE GENOMIC DNA]</scope>
    <source>
        <strain evidence="5 6">KIBI-1</strain>
    </source>
</reference>
<evidence type="ECO:0000313" key="5">
    <source>
        <dbReference type="EMBL" id="KPL85054.1"/>
    </source>
</evidence>
<comment type="caution">
    <text evidence="5">The sequence shown here is derived from an EMBL/GenBank/DDBJ whole genome shotgun (WGS) entry which is preliminary data.</text>
</comment>
<name>A0A0P6XXW6_9CHLR</name>
<evidence type="ECO:0000256" key="1">
    <source>
        <dbReference type="ARBA" id="ARBA00023015"/>
    </source>
</evidence>
<dbReference type="RefSeq" id="WP_062418534.1">
    <property type="nucleotide sequence ID" value="NZ_DF967974.1"/>
</dbReference>
<dbReference type="Proteomes" id="UP000050501">
    <property type="component" value="Unassembled WGS sequence"/>
</dbReference>
<dbReference type="SUPFAM" id="SSF46785">
    <property type="entry name" value="Winged helix' DNA-binding domain"/>
    <property type="match status" value="1"/>
</dbReference>
<organism evidence="5 6">
    <name type="scientific">Levilinea saccharolytica</name>
    <dbReference type="NCBI Taxonomy" id="229921"/>
    <lineage>
        <taxon>Bacteria</taxon>
        <taxon>Bacillati</taxon>
        <taxon>Chloroflexota</taxon>
        <taxon>Anaerolineae</taxon>
        <taxon>Anaerolineales</taxon>
        <taxon>Anaerolineaceae</taxon>
        <taxon>Levilinea</taxon>
    </lineage>
</organism>